<accession>A0A2N3Y166</accession>
<organism evidence="9 10">
    <name type="scientific">Saccharopolyspora spinosa</name>
    <dbReference type="NCBI Taxonomy" id="60894"/>
    <lineage>
        <taxon>Bacteria</taxon>
        <taxon>Bacillati</taxon>
        <taxon>Actinomycetota</taxon>
        <taxon>Actinomycetes</taxon>
        <taxon>Pseudonocardiales</taxon>
        <taxon>Pseudonocardiaceae</taxon>
        <taxon>Saccharopolyspora</taxon>
    </lineage>
</organism>
<evidence type="ECO:0000256" key="5">
    <source>
        <dbReference type="PIRSR" id="PIRSR000103-1"/>
    </source>
</evidence>
<comment type="similarity">
    <text evidence="1 6">Belongs to the HIBADH-related family.</text>
</comment>
<dbReference type="Proteomes" id="UP000233786">
    <property type="component" value="Unassembled WGS sequence"/>
</dbReference>
<proteinExistence type="inferred from homology"/>
<comment type="pathway">
    <text evidence="6">Amino-acid degradation; L-valine degradation.</text>
</comment>
<dbReference type="OrthoDB" id="3185659at2"/>
<keyword evidence="10" id="KW-1185">Reference proteome</keyword>
<dbReference type="Gene3D" id="1.10.1040.10">
    <property type="entry name" value="N-(1-d-carboxylethyl)-l-norvaline Dehydrogenase, domain 2"/>
    <property type="match status" value="1"/>
</dbReference>
<reference evidence="9" key="1">
    <citation type="submission" date="2017-12" db="EMBL/GenBank/DDBJ databases">
        <title>Sequencing the genomes of 1000 Actinobacteria strains.</title>
        <authorList>
            <person name="Klenk H.-P."/>
        </authorList>
    </citation>
    <scope>NUCLEOTIDE SEQUENCE [LARGE SCALE GENOMIC DNA]</scope>
    <source>
        <strain evidence="9">DSM 44228</strain>
    </source>
</reference>
<dbReference type="AlphaFoldDB" id="A0A2N3Y166"/>
<dbReference type="PROSITE" id="PS00895">
    <property type="entry name" value="3_HYDROXYISOBUT_DH"/>
    <property type="match status" value="1"/>
</dbReference>
<dbReference type="RefSeq" id="WP_010315150.1">
    <property type="nucleotide sequence ID" value="NZ_CP061007.1"/>
</dbReference>
<dbReference type="PANTHER" id="PTHR22981:SF7">
    <property type="entry name" value="3-HYDROXYISOBUTYRATE DEHYDROGENASE, MITOCHONDRIAL"/>
    <property type="match status" value="1"/>
</dbReference>
<feature type="active site" evidence="5">
    <location>
        <position position="171"/>
    </location>
</feature>
<dbReference type="GO" id="GO:0006574">
    <property type="term" value="P:L-valine catabolic process"/>
    <property type="evidence" value="ECO:0007669"/>
    <property type="project" value="UniProtKB-UniPathway"/>
</dbReference>
<dbReference type="STRING" id="994479.GCA_000194155_07431"/>
<evidence type="ECO:0000256" key="2">
    <source>
        <dbReference type="ARBA" id="ARBA00022456"/>
    </source>
</evidence>
<dbReference type="GO" id="GO:0050661">
    <property type="term" value="F:NADP binding"/>
    <property type="evidence" value="ECO:0007669"/>
    <property type="project" value="InterPro"/>
</dbReference>
<name>A0A2N3Y166_SACSN</name>
<dbReference type="Gene3D" id="3.40.50.720">
    <property type="entry name" value="NAD(P)-binding Rossmann-like Domain"/>
    <property type="match status" value="1"/>
</dbReference>
<evidence type="ECO:0000256" key="1">
    <source>
        <dbReference type="ARBA" id="ARBA00009080"/>
    </source>
</evidence>
<dbReference type="NCBIfam" id="TIGR01692">
    <property type="entry name" value="HIBADH"/>
    <property type="match status" value="1"/>
</dbReference>
<feature type="domain" description="6-phosphogluconate dehydrogenase NADP-binding" evidence="7">
    <location>
        <begin position="3"/>
        <end position="162"/>
    </location>
</feature>
<keyword evidence="4 6" id="KW-0520">NAD</keyword>
<comment type="catalytic activity">
    <reaction evidence="6">
        <text>3-hydroxy-2-methylpropanoate + NAD(+) = 2-methyl-3-oxopropanoate + NADH + H(+)</text>
        <dbReference type="Rhea" id="RHEA:17681"/>
        <dbReference type="ChEBI" id="CHEBI:11805"/>
        <dbReference type="ChEBI" id="CHEBI:15378"/>
        <dbReference type="ChEBI" id="CHEBI:57540"/>
        <dbReference type="ChEBI" id="CHEBI:57700"/>
        <dbReference type="ChEBI" id="CHEBI:57945"/>
        <dbReference type="EC" id="1.1.1.31"/>
    </reaction>
</comment>
<dbReference type="InterPro" id="IPR036291">
    <property type="entry name" value="NAD(P)-bd_dom_sf"/>
</dbReference>
<dbReference type="InterPro" id="IPR015815">
    <property type="entry name" value="HIBADH-related"/>
</dbReference>
<dbReference type="InterPro" id="IPR008927">
    <property type="entry name" value="6-PGluconate_DH-like_C_sf"/>
</dbReference>
<evidence type="ECO:0000256" key="3">
    <source>
        <dbReference type="ARBA" id="ARBA00023002"/>
    </source>
</evidence>
<keyword evidence="2 6" id="KW-0101">Branched-chain amino acid catabolism</keyword>
<dbReference type="GO" id="GO:0051287">
    <property type="term" value="F:NAD binding"/>
    <property type="evidence" value="ECO:0007669"/>
    <property type="project" value="InterPro"/>
</dbReference>
<evidence type="ECO:0000259" key="7">
    <source>
        <dbReference type="Pfam" id="PF03446"/>
    </source>
</evidence>
<dbReference type="InterPro" id="IPR013328">
    <property type="entry name" value="6PGD_dom2"/>
</dbReference>
<dbReference type="GO" id="GO:0008442">
    <property type="term" value="F:3-hydroxyisobutyrate dehydrogenase activity"/>
    <property type="evidence" value="ECO:0007669"/>
    <property type="project" value="UniProtKB-EC"/>
</dbReference>
<dbReference type="InterPro" id="IPR029154">
    <property type="entry name" value="HIBADH-like_NADP-bd"/>
</dbReference>
<evidence type="ECO:0000259" key="8">
    <source>
        <dbReference type="Pfam" id="PF14833"/>
    </source>
</evidence>
<keyword evidence="3 6" id="KW-0560">Oxidoreductase</keyword>
<dbReference type="InterPro" id="IPR002204">
    <property type="entry name" value="3-OH-isobutyrate_DH-rel_CS"/>
</dbReference>
<dbReference type="InterPro" id="IPR011548">
    <property type="entry name" value="HIBADH"/>
</dbReference>
<dbReference type="PANTHER" id="PTHR22981">
    <property type="entry name" value="3-HYDROXYISOBUTYRATE DEHYDROGENASE-RELATED"/>
    <property type="match status" value="1"/>
</dbReference>
<dbReference type="EC" id="1.1.1.31" evidence="6"/>
<feature type="domain" description="3-hydroxyisobutyrate dehydrogenase-like NAD-binding" evidence="8">
    <location>
        <begin position="165"/>
        <end position="291"/>
    </location>
</feature>
<evidence type="ECO:0000256" key="4">
    <source>
        <dbReference type="ARBA" id="ARBA00023027"/>
    </source>
</evidence>
<evidence type="ECO:0000313" key="9">
    <source>
        <dbReference type="EMBL" id="PKW16640.1"/>
    </source>
</evidence>
<sequence>MSTVGFVGLGNMGRPMAVNLVKAGHEVRGFDIAEAAREQAHRAGVPVVASADDAAKGADILVTMLPKGEHVREVLCGELTPLKKLAPGAVVVDSSSIDVPTALELHSVGERLGIHVVDAPVSGGVSGASAGTLTFMIGGSDEAIAQSRPALDALGARVFHVGGPGAGQVAKACNQMVVGASLVALAEAFVMAEKLGLSPKNLFDVLSTSSGDCWALHNFTPLPGLVEGSAADNGYAPKFAAALLAKDLGLAATAAESAGVELVVGQGARRVVDELASTDGHLDSSAVIKVINRTA</sequence>
<evidence type="ECO:0000256" key="6">
    <source>
        <dbReference type="RuleBase" id="RU910714"/>
    </source>
</evidence>
<dbReference type="PIRSF" id="PIRSF000103">
    <property type="entry name" value="HIBADH"/>
    <property type="match status" value="1"/>
</dbReference>
<dbReference type="SUPFAM" id="SSF51735">
    <property type="entry name" value="NAD(P)-binding Rossmann-fold domains"/>
    <property type="match status" value="1"/>
</dbReference>
<evidence type="ECO:0000313" key="10">
    <source>
        <dbReference type="Proteomes" id="UP000233786"/>
    </source>
</evidence>
<comment type="caution">
    <text evidence="9">The sequence shown here is derived from an EMBL/GenBank/DDBJ whole genome shotgun (WGS) entry which is preliminary data.</text>
</comment>
<dbReference type="SUPFAM" id="SSF48179">
    <property type="entry name" value="6-phosphogluconate dehydrogenase C-terminal domain-like"/>
    <property type="match status" value="1"/>
</dbReference>
<dbReference type="Pfam" id="PF03446">
    <property type="entry name" value="NAD_binding_2"/>
    <property type="match status" value="1"/>
</dbReference>
<dbReference type="InterPro" id="IPR006115">
    <property type="entry name" value="6PGDH_NADP-bd"/>
</dbReference>
<dbReference type="EMBL" id="PJNB01000001">
    <property type="protein sequence ID" value="PKW16640.1"/>
    <property type="molecule type" value="Genomic_DNA"/>
</dbReference>
<gene>
    <name evidence="9" type="ORF">A8926_4492</name>
</gene>
<dbReference type="Pfam" id="PF14833">
    <property type="entry name" value="NAD_binding_11"/>
    <property type="match status" value="1"/>
</dbReference>
<protein>
    <recommendedName>
        <fullName evidence="6">3-hydroxyisobutyrate dehydrogenase</fullName>
        <shortName evidence="6">HIBADH</shortName>
        <ecNumber evidence="6">1.1.1.31</ecNumber>
    </recommendedName>
</protein>
<dbReference type="UniPathway" id="UPA00362"/>